<dbReference type="VEuPathDB" id="PiroplasmaDB:BBBOND_0402390"/>
<dbReference type="OMA" id="YEFFPIF"/>
<dbReference type="Gene3D" id="3.30.70.100">
    <property type="match status" value="1"/>
</dbReference>
<dbReference type="OrthoDB" id="360976at2759"/>
<dbReference type="GeneID" id="24566292"/>
<dbReference type="RefSeq" id="XP_012769937.1">
    <property type="nucleotide sequence ID" value="XM_012914483.1"/>
</dbReference>
<evidence type="ECO:0000313" key="2">
    <source>
        <dbReference type="Proteomes" id="UP000033188"/>
    </source>
</evidence>
<dbReference type="EMBL" id="LK391710">
    <property type="protein sequence ID" value="CDR97751.1"/>
    <property type="molecule type" value="Genomic_DNA"/>
</dbReference>
<organism evidence="1 2">
    <name type="scientific">Babesia bigemina</name>
    <dbReference type="NCBI Taxonomy" id="5866"/>
    <lineage>
        <taxon>Eukaryota</taxon>
        <taxon>Sar</taxon>
        <taxon>Alveolata</taxon>
        <taxon>Apicomplexa</taxon>
        <taxon>Aconoidasida</taxon>
        <taxon>Piroplasmida</taxon>
        <taxon>Babesiidae</taxon>
        <taxon>Babesia</taxon>
    </lineage>
</organism>
<name>A0A061DAN9_BABBI</name>
<reference evidence="2" key="1">
    <citation type="journal article" date="2014" name="Nucleic Acids Res.">
        <title>The evolutionary dynamics of variant antigen genes in Babesia reveal a history of genomic innovation underlying host-parasite interaction.</title>
        <authorList>
            <person name="Jackson A.P."/>
            <person name="Otto T.D."/>
            <person name="Darby A."/>
            <person name="Ramaprasad A."/>
            <person name="Xia D."/>
            <person name="Echaide I.E."/>
            <person name="Farber M."/>
            <person name="Gahlot S."/>
            <person name="Gamble J."/>
            <person name="Gupta D."/>
            <person name="Gupta Y."/>
            <person name="Jackson L."/>
            <person name="Malandrin L."/>
            <person name="Malas T.B."/>
            <person name="Moussa E."/>
            <person name="Nair M."/>
            <person name="Reid A.J."/>
            <person name="Sanders M."/>
            <person name="Sharma J."/>
            <person name="Tracey A."/>
            <person name="Quail M.A."/>
            <person name="Weir W."/>
            <person name="Wastling J.M."/>
            <person name="Hall N."/>
            <person name="Willadsen P."/>
            <person name="Lingelbach K."/>
            <person name="Shiels B."/>
            <person name="Tait A."/>
            <person name="Berriman M."/>
            <person name="Allred D.R."/>
            <person name="Pain A."/>
        </authorList>
    </citation>
    <scope>NUCLEOTIDE SEQUENCE [LARGE SCALE GENOMIC DNA]</scope>
    <source>
        <strain evidence="2">Bond</strain>
    </source>
</reference>
<keyword evidence="2" id="KW-1185">Reference proteome</keyword>
<gene>
    <name evidence="1" type="ORF">BBBOND_0402390</name>
</gene>
<proteinExistence type="predicted"/>
<dbReference type="KEGG" id="bbig:BBBOND_0402390"/>
<sequence>MLHVARTVGGTVFTRRFVNRAVTFTLGFITSYAFTNPDLERVWEVHPAFSQRDYAFLSFYEVDPEHSSEFENNVKCLTRYLQTQEGYGSTKLVRLENMTHGGQLDRYQYLGIQTWFSPDLMKKATSQSFSQRMIAKLRLRSPFNSVMYKIVVNDRDFVPNA</sequence>
<evidence type="ECO:0000313" key="1">
    <source>
        <dbReference type="EMBL" id="CDR97751.1"/>
    </source>
</evidence>
<dbReference type="Proteomes" id="UP000033188">
    <property type="component" value="Chromosome 4"/>
</dbReference>
<accession>A0A061DAN9</accession>
<protein>
    <submittedName>
        <fullName evidence="1">Uncharacterized protein</fullName>
    </submittedName>
</protein>
<dbReference type="AlphaFoldDB" id="A0A061DAN9"/>